<gene>
    <name evidence="2" type="ORF">AJ80_03112</name>
</gene>
<proteinExistence type="predicted"/>
<keyword evidence="3" id="KW-1185">Reference proteome</keyword>
<protein>
    <submittedName>
        <fullName evidence="2">Uncharacterized protein</fullName>
    </submittedName>
</protein>
<dbReference type="Proteomes" id="UP000224634">
    <property type="component" value="Unassembled WGS sequence"/>
</dbReference>
<feature type="repeat" description="ANK" evidence="1">
    <location>
        <begin position="49"/>
        <end position="81"/>
    </location>
</feature>
<keyword evidence="1" id="KW-0040">ANK repeat</keyword>
<sequence length="261" mass="27905">MKSLTDLPLELLVNIAELAEIGDMMSLISIFDSLAEFLPRAIVTHTDHDDNTLLHLGAAQGDERLVRVLLAKGSNLHAETGALDTNSPYTWLSHGATSPSQECAGALTLLIGDLGPTGGDPTHLSKGSSINSPDIQERLLRMTYGTGNLGIVRLILRDKASVEGPAAPLYPAGGGWHAPPPARYVGYEEAVSMLMAAGAKLWVVDLKKVSTVGSCVSNALFRNYEAASYFKHAELSFLSRAGARAQNNKQLKDWLDTTALL</sequence>
<evidence type="ECO:0000313" key="2">
    <source>
        <dbReference type="EMBL" id="PGH21552.1"/>
    </source>
</evidence>
<dbReference type="AlphaFoldDB" id="A0A2B7YL24"/>
<evidence type="ECO:0000256" key="1">
    <source>
        <dbReference type="PROSITE-ProRule" id="PRU00023"/>
    </source>
</evidence>
<comment type="caution">
    <text evidence="2">The sequence shown here is derived from an EMBL/GenBank/DDBJ whole genome shotgun (WGS) entry which is preliminary data.</text>
</comment>
<organism evidence="2 3">
    <name type="scientific">Polytolypa hystricis (strain UAMH7299)</name>
    <dbReference type="NCBI Taxonomy" id="1447883"/>
    <lineage>
        <taxon>Eukaryota</taxon>
        <taxon>Fungi</taxon>
        <taxon>Dikarya</taxon>
        <taxon>Ascomycota</taxon>
        <taxon>Pezizomycotina</taxon>
        <taxon>Eurotiomycetes</taxon>
        <taxon>Eurotiomycetidae</taxon>
        <taxon>Onygenales</taxon>
        <taxon>Onygenales incertae sedis</taxon>
        <taxon>Polytolypa</taxon>
    </lineage>
</organism>
<name>A0A2B7YL24_POLH7</name>
<dbReference type="PROSITE" id="PS50088">
    <property type="entry name" value="ANK_REPEAT"/>
    <property type="match status" value="1"/>
</dbReference>
<dbReference type="InterPro" id="IPR036770">
    <property type="entry name" value="Ankyrin_rpt-contain_sf"/>
</dbReference>
<dbReference type="PROSITE" id="PS50297">
    <property type="entry name" value="ANK_REP_REGION"/>
    <property type="match status" value="1"/>
</dbReference>
<dbReference type="SUPFAM" id="SSF48403">
    <property type="entry name" value="Ankyrin repeat"/>
    <property type="match status" value="1"/>
</dbReference>
<evidence type="ECO:0000313" key="3">
    <source>
        <dbReference type="Proteomes" id="UP000224634"/>
    </source>
</evidence>
<reference evidence="2 3" key="1">
    <citation type="submission" date="2017-10" db="EMBL/GenBank/DDBJ databases">
        <title>Comparative genomics in systemic dimorphic fungi from Ajellomycetaceae.</title>
        <authorList>
            <person name="Munoz J.F."/>
            <person name="Mcewen J.G."/>
            <person name="Clay O.K."/>
            <person name="Cuomo C.A."/>
        </authorList>
    </citation>
    <scope>NUCLEOTIDE SEQUENCE [LARGE SCALE GENOMIC DNA]</scope>
    <source>
        <strain evidence="2 3">UAMH7299</strain>
    </source>
</reference>
<dbReference type="InterPro" id="IPR002110">
    <property type="entry name" value="Ankyrin_rpt"/>
</dbReference>
<accession>A0A2B7YL24</accession>
<dbReference type="Pfam" id="PF00023">
    <property type="entry name" value="Ank"/>
    <property type="match status" value="1"/>
</dbReference>
<dbReference type="Gene3D" id="1.25.40.20">
    <property type="entry name" value="Ankyrin repeat-containing domain"/>
    <property type="match status" value="1"/>
</dbReference>
<dbReference type="EMBL" id="PDNA01000033">
    <property type="protein sequence ID" value="PGH21552.1"/>
    <property type="molecule type" value="Genomic_DNA"/>
</dbReference>